<reference evidence="6" key="1">
    <citation type="journal article" date="2013" name="Stand. Genomic Sci.">
        <title>Complete genome sequence of Coriobacterium glomerans type strain (PW2(T)) from the midgut of Pyrrhocoris apterus L. (red soldier bug).</title>
        <authorList>
            <person name="Stackebrandt E."/>
            <person name="Zeytun A."/>
            <person name="Lapidus A."/>
            <person name="Nolan M."/>
            <person name="Lucas S."/>
            <person name="Hammon N."/>
            <person name="Deshpande S."/>
            <person name="Cheng J.F."/>
            <person name="Tapia R."/>
            <person name="Goodwin L.A."/>
            <person name="Pitluck S."/>
            <person name="Liolios K."/>
            <person name="Pagani I."/>
            <person name="Ivanova N."/>
            <person name="Mavromatis K."/>
            <person name="Mikhailova N."/>
            <person name="Huntemann M."/>
            <person name="Pati A."/>
            <person name="Chen A."/>
            <person name="Palaniappan K."/>
            <person name="Chang Y.J."/>
            <person name="Land M."/>
            <person name="Hauser L."/>
            <person name="Rohde M."/>
            <person name="Pukall R."/>
            <person name="Goker M."/>
            <person name="Detter J.C."/>
            <person name="Woyke T."/>
            <person name="Bristow J."/>
            <person name="Eisen J.A."/>
            <person name="Markowitz V."/>
            <person name="Hugenholtz P."/>
            <person name="Kyrpides N.C."/>
            <person name="Klenk H.P."/>
        </authorList>
    </citation>
    <scope>NUCLEOTIDE SEQUENCE</scope>
    <source>
        <strain evidence="6">ATCC 49209 / DSM 20642 / JCM 10262 / PW2</strain>
    </source>
</reference>
<evidence type="ECO:0000256" key="3">
    <source>
        <dbReference type="SAM" id="Phobius"/>
    </source>
</evidence>
<feature type="region of interest" description="Disordered" evidence="2">
    <location>
        <begin position="68"/>
        <end position="87"/>
    </location>
</feature>
<keyword evidence="6" id="KW-1185">Reference proteome</keyword>
<dbReference type="HOGENOM" id="CLU_1287027_0_0_11"/>
<dbReference type="Gene3D" id="2.60.40.1240">
    <property type="match status" value="1"/>
</dbReference>
<evidence type="ECO:0000256" key="1">
    <source>
        <dbReference type="ARBA" id="ARBA00022729"/>
    </source>
</evidence>
<name>F2N7U7_CORGP</name>
<organism evidence="5 6">
    <name type="scientific">Coriobacterium glomerans (strain ATCC 49209 / DSM 20642 / JCM 10262 / PW2)</name>
    <dbReference type="NCBI Taxonomy" id="700015"/>
    <lineage>
        <taxon>Bacteria</taxon>
        <taxon>Bacillati</taxon>
        <taxon>Actinomycetota</taxon>
        <taxon>Coriobacteriia</taxon>
        <taxon>Coriobacteriales</taxon>
        <taxon>Coriobacteriaceae</taxon>
        <taxon>Coriobacterium</taxon>
    </lineage>
</organism>
<dbReference type="Proteomes" id="UP000006851">
    <property type="component" value="Chromosome"/>
</dbReference>
<feature type="compositionally biased region" description="Basic and acidic residues" evidence="2">
    <location>
        <begin position="70"/>
        <end position="87"/>
    </location>
</feature>
<keyword evidence="3" id="KW-1133">Transmembrane helix</keyword>
<dbReference type="AlphaFoldDB" id="F2N7U7"/>
<keyword evidence="1" id="KW-0732">Signal</keyword>
<evidence type="ECO:0000256" key="2">
    <source>
        <dbReference type="SAM" id="MobiDB-lite"/>
    </source>
</evidence>
<feature type="domain" description="DUF5067" evidence="4">
    <location>
        <begin position="76"/>
        <end position="195"/>
    </location>
</feature>
<gene>
    <name evidence="5" type="ordered locus">Corgl_0948</name>
</gene>
<evidence type="ECO:0000259" key="4">
    <source>
        <dbReference type="Pfam" id="PF16729"/>
    </source>
</evidence>
<evidence type="ECO:0000313" key="6">
    <source>
        <dbReference type="Proteomes" id="UP000006851"/>
    </source>
</evidence>
<keyword evidence="3" id="KW-0472">Membrane</keyword>
<keyword evidence="3" id="KW-0812">Transmembrane</keyword>
<evidence type="ECO:0000313" key="5">
    <source>
        <dbReference type="EMBL" id="AEB07056.1"/>
    </source>
</evidence>
<feature type="transmembrane region" description="Helical" evidence="3">
    <location>
        <begin position="25"/>
        <end position="49"/>
    </location>
</feature>
<dbReference type="STRING" id="700015.Corgl_0948"/>
<proteinExistence type="predicted"/>
<accession>F2N7U7</accession>
<sequence length="214" mass="23148">MAQNESSHKETTSKCLGHTKKKIPILNFVVIIVSVIAAIASGASLYVSITTRAQLMSSFDSVASAFDGHGSARDDKVDDSSDNRKKTIRKTEGEGEIDGWHVKFVSVDSSRRDFSGAATIVLTYQVTNSTGDNENPPSGVKFQAFQNGQALRHATFGDAEPDNYDFFNQLQDGVTMTLTTGFKLLDDSAPVTIEIEGLSDNASKTVISKQFSLQ</sequence>
<dbReference type="KEGG" id="cgo:Corgl_0948"/>
<dbReference type="InterPro" id="IPR029050">
    <property type="entry name" value="Immunoprotect_excell_Ig-like"/>
</dbReference>
<dbReference type="InterPro" id="IPR031989">
    <property type="entry name" value="DUF5067"/>
</dbReference>
<dbReference type="Pfam" id="PF16729">
    <property type="entry name" value="DUF5067"/>
    <property type="match status" value="1"/>
</dbReference>
<dbReference type="EMBL" id="CP002628">
    <property type="protein sequence ID" value="AEB07056.1"/>
    <property type="molecule type" value="Genomic_DNA"/>
</dbReference>
<dbReference type="RefSeq" id="WP_013708799.1">
    <property type="nucleotide sequence ID" value="NC_015389.1"/>
</dbReference>
<protein>
    <recommendedName>
        <fullName evidence="4">DUF5067 domain-containing protein</fullName>
    </recommendedName>
</protein>